<evidence type="ECO:0000259" key="1">
    <source>
        <dbReference type="Pfam" id="PF02627"/>
    </source>
</evidence>
<reference evidence="2" key="1">
    <citation type="journal article" date="2014" name="Int. J. Syst. Evol. Microbiol.">
        <title>Complete genome sequence of Corynebacterium casei LMG S-19264T (=DSM 44701T), isolated from a smear-ripened cheese.</title>
        <authorList>
            <consortium name="US DOE Joint Genome Institute (JGI-PGF)"/>
            <person name="Walter F."/>
            <person name="Albersmeier A."/>
            <person name="Kalinowski J."/>
            <person name="Ruckert C."/>
        </authorList>
    </citation>
    <scope>NUCLEOTIDE SEQUENCE</scope>
    <source>
        <strain evidence="2">JCM 19831</strain>
    </source>
</reference>
<dbReference type="GO" id="GO:0051920">
    <property type="term" value="F:peroxiredoxin activity"/>
    <property type="evidence" value="ECO:0007669"/>
    <property type="project" value="InterPro"/>
</dbReference>
<accession>A0A917X268</accession>
<protein>
    <recommendedName>
        <fullName evidence="1">Carboxymuconolactone decarboxylase-like domain-containing protein</fullName>
    </recommendedName>
</protein>
<dbReference type="PANTHER" id="PTHR35446">
    <property type="entry name" value="SI:CH211-175M2.5"/>
    <property type="match status" value="1"/>
</dbReference>
<dbReference type="InterPro" id="IPR029032">
    <property type="entry name" value="AhpD-like"/>
</dbReference>
<dbReference type="Pfam" id="PF02627">
    <property type="entry name" value="CMD"/>
    <property type="match status" value="1"/>
</dbReference>
<dbReference type="RefSeq" id="WP_190253916.1">
    <property type="nucleotide sequence ID" value="NZ_BMPI01000037.1"/>
</dbReference>
<dbReference type="SUPFAM" id="SSF69118">
    <property type="entry name" value="AhpD-like"/>
    <property type="match status" value="1"/>
</dbReference>
<evidence type="ECO:0000313" key="2">
    <source>
        <dbReference type="EMBL" id="GGM55291.1"/>
    </source>
</evidence>
<dbReference type="AlphaFoldDB" id="A0A917X268"/>
<sequence>MSYLETPDDSPLYQAEIDRTGSVPNYTRVFALRPEVYEAWAGLNRSVKRGMDLRRYELATLAAARRLRSSYCALAHGSVLLQQYFDADTLRRVFLDHHDAGLDPVDVAIMDFAEKVAGEPTAITAYDVDALRRHGLTDPEILDVALAAAARCFFSTVIDAVGAEPDASYRVTLDAPLLAALTVGRAVAT</sequence>
<comment type="caution">
    <text evidence="2">The sequence shown here is derived from an EMBL/GenBank/DDBJ whole genome shotgun (WGS) entry which is preliminary data.</text>
</comment>
<reference evidence="2" key="2">
    <citation type="submission" date="2020-09" db="EMBL/GenBank/DDBJ databases">
        <authorList>
            <person name="Sun Q."/>
            <person name="Ohkuma M."/>
        </authorList>
    </citation>
    <scope>NUCLEOTIDE SEQUENCE</scope>
    <source>
        <strain evidence="2">JCM 19831</strain>
    </source>
</reference>
<dbReference type="Gene3D" id="1.20.1290.10">
    <property type="entry name" value="AhpD-like"/>
    <property type="match status" value="1"/>
</dbReference>
<dbReference type="InterPro" id="IPR003779">
    <property type="entry name" value="CMD-like"/>
</dbReference>
<dbReference type="EMBL" id="BMPI01000037">
    <property type="protein sequence ID" value="GGM55291.1"/>
    <property type="molecule type" value="Genomic_DNA"/>
</dbReference>
<evidence type="ECO:0000313" key="3">
    <source>
        <dbReference type="Proteomes" id="UP000642070"/>
    </source>
</evidence>
<gene>
    <name evidence="2" type="ORF">GCM10007977_066200</name>
</gene>
<proteinExistence type="predicted"/>
<feature type="domain" description="Carboxymuconolactone decarboxylase-like" evidence="1">
    <location>
        <begin position="34"/>
        <end position="113"/>
    </location>
</feature>
<dbReference type="Proteomes" id="UP000642070">
    <property type="component" value="Unassembled WGS sequence"/>
</dbReference>
<organism evidence="2 3">
    <name type="scientific">Dactylosporangium sucinum</name>
    <dbReference type="NCBI Taxonomy" id="1424081"/>
    <lineage>
        <taxon>Bacteria</taxon>
        <taxon>Bacillati</taxon>
        <taxon>Actinomycetota</taxon>
        <taxon>Actinomycetes</taxon>
        <taxon>Micromonosporales</taxon>
        <taxon>Micromonosporaceae</taxon>
        <taxon>Dactylosporangium</taxon>
    </lineage>
</organism>
<dbReference type="PANTHER" id="PTHR35446:SF2">
    <property type="entry name" value="CARBOXYMUCONOLACTONE DECARBOXYLASE-LIKE DOMAIN-CONTAINING PROTEIN"/>
    <property type="match status" value="1"/>
</dbReference>
<keyword evidence="3" id="KW-1185">Reference proteome</keyword>
<name>A0A917X268_9ACTN</name>